<feature type="domain" description="3'-5' exonuclease" evidence="8">
    <location>
        <begin position="636"/>
        <end position="825"/>
    </location>
</feature>
<feature type="compositionally biased region" description="Basic and acidic residues" evidence="6">
    <location>
        <begin position="119"/>
        <end position="131"/>
    </location>
</feature>
<dbReference type="Pfam" id="PF17815">
    <property type="entry name" value="PDZ_3"/>
    <property type="match status" value="1"/>
</dbReference>
<name>A0ABQ8A133_BRANA</name>
<dbReference type="Pfam" id="PF01612">
    <property type="entry name" value="DNA_pol_A_exo1"/>
    <property type="match status" value="1"/>
</dbReference>
<dbReference type="SMART" id="SM00474">
    <property type="entry name" value="35EXOc"/>
    <property type="match status" value="1"/>
</dbReference>
<dbReference type="SUPFAM" id="SSF50156">
    <property type="entry name" value="PDZ domain-like"/>
    <property type="match status" value="1"/>
</dbReference>
<evidence type="ECO:0000256" key="1">
    <source>
        <dbReference type="ARBA" id="ARBA00010541"/>
    </source>
</evidence>
<dbReference type="InterPro" id="IPR002562">
    <property type="entry name" value="3'-5'_exonuclease_dom"/>
</dbReference>
<feature type="region of interest" description="Disordered" evidence="6">
    <location>
        <begin position="91"/>
        <end position="131"/>
    </location>
</feature>
<evidence type="ECO:0000313" key="10">
    <source>
        <dbReference type="Proteomes" id="UP000824890"/>
    </source>
</evidence>
<dbReference type="Gene3D" id="3.20.190.20">
    <property type="match status" value="1"/>
</dbReference>
<evidence type="ECO:0000256" key="6">
    <source>
        <dbReference type="SAM" id="MobiDB-lite"/>
    </source>
</evidence>
<accession>A0ABQ8A133</accession>
<dbReference type="InterPro" id="IPR036612">
    <property type="entry name" value="KH_dom_type_1_sf"/>
</dbReference>
<dbReference type="InterPro" id="IPR009003">
    <property type="entry name" value="Peptidase_S1_PA"/>
</dbReference>
<gene>
    <name evidence="9" type="ORF">HID58_062311</name>
</gene>
<evidence type="ECO:0000256" key="5">
    <source>
        <dbReference type="PROSITE-ProRule" id="PRU00117"/>
    </source>
</evidence>
<dbReference type="InterPro" id="IPR001940">
    <property type="entry name" value="Peptidase_S1C"/>
</dbReference>
<dbReference type="Pfam" id="PF13365">
    <property type="entry name" value="Trypsin_2"/>
    <property type="match status" value="1"/>
</dbReference>
<dbReference type="InterPro" id="IPR036397">
    <property type="entry name" value="RNaseH_sf"/>
</dbReference>
<evidence type="ECO:0000256" key="4">
    <source>
        <dbReference type="ARBA" id="ARBA00022825"/>
    </source>
</evidence>
<dbReference type="SUPFAM" id="SSF53098">
    <property type="entry name" value="Ribonuclease H-like"/>
    <property type="match status" value="1"/>
</dbReference>
<evidence type="ECO:0000256" key="2">
    <source>
        <dbReference type="ARBA" id="ARBA00022670"/>
    </source>
</evidence>
<keyword evidence="4" id="KW-0720">Serine protease</keyword>
<dbReference type="InterPro" id="IPR036034">
    <property type="entry name" value="PDZ_sf"/>
</dbReference>
<organism evidence="9 10">
    <name type="scientific">Brassica napus</name>
    <name type="common">Rape</name>
    <dbReference type="NCBI Taxonomy" id="3708"/>
    <lineage>
        <taxon>Eukaryota</taxon>
        <taxon>Viridiplantae</taxon>
        <taxon>Streptophyta</taxon>
        <taxon>Embryophyta</taxon>
        <taxon>Tracheophyta</taxon>
        <taxon>Spermatophyta</taxon>
        <taxon>Magnoliopsida</taxon>
        <taxon>eudicotyledons</taxon>
        <taxon>Gunneridae</taxon>
        <taxon>Pentapetalae</taxon>
        <taxon>rosids</taxon>
        <taxon>malvids</taxon>
        <taxon>Brassicales</taxon>
        <taxon>Brassicaceae</taxon>
        <taxon>Brassiceae</taxon>
        <taxon>Brassica</taxon>
    </lineage>
</organism>
<dbReference type="CDD" id="cd00105">
    <property type="entry name" value="KH-I"/>
    <property type="match status" value="1"/>
</dbReference>
<comment type="caution">
    <text evidence="9">The sequence shown here is derived from an EMBL/GenBank/DDBJ whole genome shotgun (WGS) entry which is preliminary data.</text>
</comment>
<dbReference type="InterPro" id="IPR043504">
    <property type="entry name" value="Peptidase_S1_PA_chymotrypsin"/>
</dbReference>
<dbReference type="Gene3D" id="3.30.1370.10">
    <property type="entry name" value="K Homology domain, type 1"/>
    <property type="match status" value="1"/>
</dbReference>
<dbReference type="Proteomes" id="UP000824890">
    <property type="component" value="Unassembled WGS sequence"/>
</dbReference>
<dbReference type="Pfam" id="PF13180">
    <property type="entry name" value="PDZ_2"/>
    <property type="match status" value="1"/>
</dbReference>
<evidence type="ECO:0000256" key="3">
    <source>
        <dbReference type="ARBA" id="ARBA00022801"/>
    </source>
</evidence>
<dbReference type="InterPro" id="IPR041517">
    <property type="entry name" value="DEGP_PDZ"/>
</dbReference>
<proteinExistence type="inferred from homology"/>
<dbReference type="PANTHER" id="PTHR45980:SF10">
    <property type="entry name" value="PROTEASE DO-LIKE 3, MITOCHONDRIAL-RELATED"/>
    <property type="match status" value="1"/>
</dbReference>
<dbReference type="SUPFAM" id="SSF50494">
    <property type="entry name" value="Trypsin-like serine proteases"/>
    <property type="match status" value="1"/>
</dbReference>
<dbReference type="EMBL" id="JAGKQM010000014">
    <property type="protein sequence ID" value="KAH0886215.1"/>
    <property type="molecule type" value="Genomic_DNA"/>
</dbReference>
<sequence>MEKFCCNSSGLVPRFLVVCNNSAPKTATLRYVSSSNLRCFSSKTSTPAPSDTAKDKITSVVNNFSFSSIFQGWMNGLIQQEKEQPVVNEANNTTPSVTHQEKEESSVDEAKNTTPPVTHQEKEESIVDEAKKTTPPSAIDLALNSVVKVFTVSSKPRLFQPWQISMQNECSGSGFLISGKKIITNAHVVDNHTSVKVQKHGSATKYKAKVRMIGHECDLAILEVDNDEFWEGMNFLELGDVPKLQEEVHLVGYPCGGDSISVTKGVVSRVELKEYSHSSTELLTVQIDAAINSGNSGGPVFLGNKVAGVAFEGLFWSDGIGYMIPTPVVKHFLDCVEEKHVSFGSMNISYQMMGNAQIRDYFKMSKDMTGILVNEINPLSDAYNFLKKDDVILAIDGVPIGNDSKVPFLNQDTVDFKHLVSMKKPSETALIKVLREGKECEFNVGLKPVKPLVPLHNFDKMRSYYIYGGFLFVPLSQPYIDSSYMCECSSKKMPKKASEQIVIISQILEDDINAGYASFEDLQVKKVNGIEVDNLKHLSQVIEECSTGYLRLDLENEKVLILNNKLARKANSTILKELKIPSAMSDDLQPRQVSRFDAVIEMASSSPTQRTHVPIPPEPGGGRSLTQDANEPPVPIHIVTEPLQLPADFLNPSPEKKLVIGFDCEGVDLCRHGKLCIMQIAFPNAIYLVDVIQGGEMLMKACKPALESAYITKVIHDCKRDSEALYFQFGIRLHNVVDTQIAFSLIEEQEGRRRPLDDYISFVSLLADPRYCGISYEEKEEVRVLMRQDPKFWTYRPMTELMIRAAADDVRFLLYLYHKMMGKLNQRSLWHLAVRGSLYCRCLCCMNDTDFANWPTVPPLPDNLKIGDQCPEEEILSVLDVPPGKMGRVIGRKGASILAIKEACNAEILIGGAKGPPDKIFVIGPVKEVRKAEAILRGRMIDY</sequence>
<evidence type="ECO:0000313" key="9">
    <source>
        <dbReference type="EMBL" id="KAH0886215.1"/>
    </source>
</evidence>
<dbReference type="PROSITE" id="PS50084">
    <property type="entry name" value="KH_TYPE_1"/>
    <property type="match status" value="1"/>
</dbReference>
<keyword evidence="3" id="KW-0378">Hydrolase</keyword>
<reference evidence="9 10" key="1">
    <citation type="submission" date="2021-05" db="EMBL/GenBank/DDBJ databases">
        <title>Genome Assembly of Synthetic Allotetraploid Brassica napus Reveals Homoeologous Exchanges between Subgenomes.</title>
        <authorList>
            <person name="Davis J.T."/>
        </authorList>
    </citation>
    <scope>NUCLEOTIDE SEQUENCE [LARGE SCALE GENOMIC DNA]</scope>
    <source>
        <strain evidence="10">cv. Da-Ae</strain>
        <tissue evidence="9">Seedling</tissue>
    </source>
</reference>
<dbReference type="SUPFAM" id="SSF54791">
    <property type="entry name" value="Eukaryotic type KH-domain (KH-domain type I)"/>
    <property type="match status" value="1"/>
</dbReference>
<dbReference type="SMART" id="SM00322">
    <property type="entry name" value="KH"/>
    <property type="match status" value="1"/>
</dbReference>
<comment type="similarity">
    <text evidence="1">Belongs to the peptidase S1C family.</text>
</comment>
<dbReference type="InterPro" id="IPR004088">
    <property type="entry name" value="KH_dom_type_1"/>
</dbReference>
<dbReference type="InterPro" id="IPR004087">
    <property type="entry name" value="KH_dom"/>
</dbReference>
<dbReference type="PANTHER" id="PTHR45980">
    <property type="match status" value="1"/>
</dbReference>
<evidence type="ECO:0000259" key="7">
    <source>
        <dbReference type="SMART" id="SM00322"/>
    </source>
</evidence>
<dbReference type="CDD" id="cd06148">
    <property type="entry name" value="Egl_like_exo"/>
    <property type="match status" value="1"/>
</dbReference>
<keyword evidence="5" id="KW-0694">RNA-binding</keyword>
<evidence type="ECO:0000259" key="8">
    <source>
        <dbReference type="SMART" id="SM00474"/>
    </source>
</evidence>
<dbReference type="PRINTS" id="PR00834">
    <property type="entry name" value="PROTEASES2C"/>
</dbReference>
<protein>
    <recommendedName>
        <fullName evidence="11">Protease Do-like PDZ domain-containing protein</fullName>
    </recommendedName>
</protein>
<feature type="compositionally biased region" description="Basic and acidic residues" evidence="6">
    <location>
        <begin position="99"/>
        <end position="111"/>
    </location>
</feature>
<keyword evidence="10" id="KW-1185">Reference proteome</keyword>
<dbReference type="Gene3D" id="3.30.420.10">
    <property type="entry name" value="Ribonuclease H-like superfamily/Ribonuclease H"/>
    <property type="match status" value="1"/>
</dbReference>
<evidence type="ECO:0008006" key="11">
    <source>
        <dbReference type="Google" id="ProtNLM"/>
    </source>
</evidence>
<keyword evidence="2" id="KW-0645">Protease</keyword>
<dbReference type="InterPro" id="IPR001478">
    <property type="entry name" value="PDZ"/>
</dbReference>
<dbReference type="InterPro" id="IPR046449">
    <property type="entry name" value="DEGP_PDZ_sf"/>
</dbReference>
<feature type="domain" description="K Homology" evidence="7">
    <location>
        <begin position="873"/>
        <end position="941"/>
    </location>
</feature>
<dbReference type="Gene3D" id="2.30.42.10">
    <property type="match status" value="1"/>
</dbReference>
<dbReference type="Gene3D" id="2.40.10.10">
    <property type="entry name" value="Trypsin-like serine proteases"/>
    <property type="match status" value="2"/>
</dbReference>
<dbReference type="Pfam" id="PF00013">
    <property type="entry name" value="KH_1"/>
    <property type="match status" value="1"/>
</dbReference>
<dbReference type="InterPro" id="IPR012337">
    <property type="entry name" value="RNaseH-like_sf"/>
</dbReference>